<accession>A0A9D4HWU8</accession>
<gene>
    <name evidence="1" type="ORF">DPMN_040400</name>
</gene>
<protein>
    <submittedName>
        <fullName evidence="1">Uncharacterized protein</fullName>
    </submittedName>
</protein>
<sequence>MLSRLNEQRRVLSDIMLDSAVTKKADQHLALRDDEWIAISELCVVLIDLTETTSYMSTEKNVSCC</sequence>
<reference evidence="1" key="2">
    <citation type="submission" date="2020-11" db="EMBL/GenBank/DDBJ databases">
        <authorList>
            <person name="McCartney M.A."/>
            <person name="Auch B."/>
            <person name="Kono T."/>
            <person name="Mallez S."/>
            <person name="Becker A."/>
            <person name="Gohl D.M."/>
            <person name="Silverstein K.A.T."/>
            <person name="Koren S."/>
            <person name="Bechman K.B."/>
            <person name="Herman A."/>
            <person name="Abrahante J.E."/>
            <person name="Garbe J."/>
        </authorList>
    </citation>
    <scope>NUCLEOTIDE SEQUENCE</scope>
    <source>
        <strain evidence="1">Duluth1</strain>
        <tissue evidence="1">Whole animal</tissue>
    </source>
</reference>
<proteinExistence type="predicted"/>
<dbReference type="Proteomes" id="UP000828390">
    <property type="component" value="Unassembled WGS sequence"/>
</dbReference>
<dbReference type="EMBL" id="JAIWYP010000011">
    <property type="protein sequence ID" value="KAH3733961.1"/>
    <property type="molecule type" value="Genomic_DNA"/>
</dbReference>
<evidence type="ECO:0000313" key="2">
    <source>
        <dbReference type="Proteomes" id="UP000828390"/>
    </source>
</evidence>
<evidence type="ECO:0000313" key="1">
    <source>
        <dbReference type="EMBL" id="KAH3733961.1"/>
    </source>
</evidence>
<organism evidence="1 2">
    <name type="scientific">Dreissena polymorpha</name>
    <name type="common">Zebra mussel</name>
    <name type="synonym">Mytilus polymorpha</name>
    <dbReference type="NCBI Taxonomy" id="45954"/>
    <lineage>
        <taxon>Eukaryota</taxon>
        <taxon>Metazoa</taxon>
        <taxon>Spiralia</taxon>
        <taxon>Lophotrochozoa</taxon>
        <taxon>Mollusca</taxon>
        <taxon>Bivalvia</taxon>
        <taxon>Autobranchia</taxon>
        <taxon>Heteroconchia</taxon>
        <taxon>Euheterodonta</taxon>
        <taxon>Imparidentia</taxon>
        <taxon>Neoheterodontei</taxon>
        <taxon>Myida</taxon>
        <taxon>Dreissenoidea</taxon>
        <taxon>Dreissenidae</taxon>
        <taxon>Dreissena</taxon>
    </lineage>
</organism>
<name>A0A9D4HWU8_DREPO</name>
<reference evidence="1" key="1">
    <citation type="journal article" date="2019" name="bioRxiv">
        <title>The Genome of the Zebra Mussel, Dreissena polymorpha: A Resource for Invasive Species Research.</title>
        <authorList>
            <person name="McCartney M.A."/>
            <person name="Auch B."/>
            <person name="Kono T."/>
            <person name="Mallez S."/>
            <person name="Zhang Y."/>
            <person name="Obille A."/>
            <person name="Becker A."/>
            <person name="Abrahante J.E."/>
            <person name="Garbe J."/>
            <person name="Badalamenti J.P."/>
            <person name="Herman A."/>
            <person name="Mangelson H."/>
            <person name="Liachko I."/>
            <person name="Sullivan S."/>
            <person name="Sone E.D."/>
            <person name="Koren S."/>
            <person name="Silverstein K.A.T."/>
            <person name="Beckman K.B."/>
            <person name="Gohl D.M."/>
        </authorList>
    </citation>
    <scope>NUCLEOTIDE SEQUENCE</scope>
    <source>
        <strain evidence="1">Duluth1</strain>
        <tissue evidence="1">Whole animal</tissue>
    </source>
</reference>
<comment type="caution">
    <text evidence="1">The sequence shown here is derived from an EMBL/GenBank/DDBJ whole genome shotgun (WGS) entry which is preliminary data.</text>
</comment>
<keyword evidence="2" id="KW-1185">Reference proteome</keyword>
<dbReference type="AlphaFoldDB" id="A0A9D4HWU8"/>